<sequence length="511" mass="52573">MRSRTVAGAALAAAVLGLVVVLVAIFLPRTTDGSASAPAPIVVQKSLTEAAGQFAAHPGAKYTGSVSSDRDKINLDEVVVSAAGDLSGRIKVGGEAAEIIGVNGQTFAKGSAGFWKGQLEDTPKINYEAVATGWAQLDPAVFPDLGRLLAPPNLAGAVAGDDKLFDLTARGPANGLIGTPDVRYRPAGLPAVVAESDSVVLAGDSLRITTQDDGGISSVSGPLPAGGGNVFDVDLQVQKAGPNEVGRVYDTIGEQTAALTHVPAPYIRPDFAASGFRLSVSPCSPPVCEYIVTYVASTPSPTGPGSATVVGNMTLTLNGRPVGGTCAHTVTVPLNGRAESRCPFTVPNEDGTLKGDVTYVFTTFLDQDRGAFENALGANKKAATTGAVGTWKPAGFKETRQARDHSRQVTGVPSTFVYEVNEYAFDGRASDGTLLMTFGPGYADNIGRDGLLGSDWEGTEVLLANADQQLEAAGSTPVRWVFAEPEAAEAVGKTLQSQGVRGITTVAVQTG</sequence>
<proteinExistence type="predicted"/>
<dbReference type="Proteomes" id="UP000274762">
    <property type="component" value="Unassembled WGS sequence"/>
</dbReference>
<protein>
    <submittedName>
        <fullName evidence="1">Uncharacterized protein</fullName>
    </submittedName>
</protein>
<organism evidence="1 2">
    <name type="scientific">Williamsia marianensis</name>
    <dbReference type="NCBI Taxonomy" id="85044"/>
    <lineage>
        <taxon>Bacteria</taxon>
        <taxon>Bacillati</taxon>
        <taxon>Actinomycetota</taxon>
        <taxon>Actinomycetes</taxon>
        <taxon>Mycobacteriales</taxon>
        <taxon>Nocardiaceae</taxon>
        <taxon>Williamsia</taxon>
    </lineage>
</organism>
<evidence type="ECO:0000313" key="1">
    <source>
        <dbReference type="EMBL" id="RKR96464.1"/>
    </source>
</evidence>
<dbReference type="AlphaFoldDB" id="A0A495K7D3"/>
<reference evidence="1 2" key="1">
    <citation type="submission" date="2018-10" db="EMBL/GenBank/DDBJ databases">
        <title>Sequencing the genomes of 1000 actinobacteria strains.</title>
        <authorList>
            <person name="Klenk H.-P."/>
        </authorList>
    </citation>
    <scope>NUCLEOTIDE SEQUENCE [LARGE SCALE GENOMIC DNA]</scope>
    <source>
        <strain evidence="1 2">DSM 44343</strain>
    </source>
</reference>
<dbReference type="OrthoDB" id="4366353at2"/>
<evidence type="ECO:0000313" key="2">
    <source>
        <dbReference type="Proteomes" id="UP000274762"/>
    </source>
</evidence>
<gene>
    <name evidence="1" type="ORF">DFJ75_3313</name>
</gene>
<comment type="caution">
    <text evidence="1">The sequence shown here is derived from an EMBL/GenBank/DDBJ whole genome shotgun (WGS) entry which is preliminary data.</text>
</comment>
<accession>A0A495K7D3</accession>
<dbReference type="EMBL" id="RBKV01000001">
    <property type="protein sequence ID" value="RKR96464.1"/>
    <property type="molecule type" value="Genomic_DNA"/>
</dbReference>
<dbReference type="RefSeq" id="WP_147431405.1">
    <property type="nucleotide sequence ID" value="NZ_CBCRXS010000008.1"/>
</dbReference>
<name>A0A495K7D3_WILMA</name>